<proteinExistence type="predicted"/>
<evidence type="ECO:0000313" key="9">
    <source>
        <dbReference type="EMBL" id="KAK2656327.1"/>
    </source>
</evidence>
<gene>
    <name evidence="9" type="ORF">Ddye_009379</name>
</gene>
<dbReference type="SUPFAM" id="SSF53474">
    <property type="entry name" value="alpha/beta-Hydrolases"/>
    <property type="match status" value="1"/>
</dbReference>
<dbReference type="PANTHER" id="PTHR47413">
    <property type="entry name" value="LIPASE-LIKE PAD4"/>
    <property type="match status" value="1"/>
</dbReference>
<dbReference type="Proteomes" id="UP001280121">
    <property type="component" value="Unassembled WGS sequence"/>
</dbReference>
<dbReference type="InterPro" id="IPR029058">
    <property type="entry name" value="AB_hydrolase_fold"/>
</dbReference>
<dbReference type="Gene3D" id="3.40.50.1820">
    <property type="entry name" value="alpha/beta hydrolase"/>
    <property type="match status" value="1"/>
</dbReference>
<evidence type="ECO:0000313" key="10">
    <source>
        <dbReference type="Proteomes" id="UP001280121"/>
    </source>
</evidence>
<keyword evidence="5" id="KW-0611">Plant defense</keyword>
<evidence type="ECO:0000256" key="3">
    <source>
        <dbReference type="ARBA" id="ARBA00022490"/>
    </source>
</evidence>
<dbReference type="Pfam" id="PF18117">
    <property type="entry name" value="EDS1_EP"/>
    <property type="match status" value="1"/>
</dbReference>
<evidence type="ECO:0008006" key="11">
    <source>
        <dbReference type="Google" id="ProtNLM"/>
    </source>
</evidence>
<dbReference type="Pfam" id="PF01764">
    <property type="entry name" value="Lipase_3"/>
    <property type="match status" value="1"/>
</dbReference>
<keyword evidence="3" id="KW-0963">Cytoplasm</keyword>
<sequence length="623" mass="71371">METEGSSFETSEVLATFLASTPLLSESWRLCSVANTTPNAGFVTYQIGDIGYVAFSSMEMISESDICYGELEPLDRGNNQFLSPLHRQINEGEDPIMVHTGFLRLFFAIYSCPGFRTQMEDLIKKSKSIVITGHSIRGTTASLSTLWLLSCLQPISSSLSVLCITFGSPLLGNESLSRAILRERWDGNFCHVVAKYDIMPRLFFTPFSHLSPQLTFILEYWHLSLTSPENKKLALQLHDEAQAEIYRFVLTYFERILRGGKRMETSTSFWPFGSYFFCSEEGAICIDNASSVIKMMYLMLTLTMGSPSCSIEDHLRYGDYAARVSIQLLNQRSFMPGDLPESCYEAGIALALQSSGIASQDPVANLAKDCLKIAKRMGRTPNLNLANLAVKLSKITPYRAEIEWYKNSCDESDDRMGYYDSFKLRGTSKRDSKVNMNRIKLGRFWDQVIDMLENNLLPHDFHMQGKWVNASQFYMLLVEPLDIADYYRNGKSHYRQNGRARRYKIFDRWWKERRVTEKVNNNRSTLASLTQDTCFWARVEEAKECLDKVRSERDRGNLDLLWMNINDFERYAAELIESKQVSKDVLARNSSYVLWVEELKVLRSQLLQFPVQLPSIVDAEVVP</sequence>
<name>A0AAD9XBN1_9ROSI</name>
<evidence type="ECO:0000259" key="7">
    <source>
        <dbReference type="Pfam" id="PF01764"/>
    </source>
</evidence>
<accession>A0AAD9XBN1</accession>
<protein>
    <recommendedName>
        <fullName evidence="11">Lipase-like PAD4</fullName>
    </recommendedName>
</protein>
<dbReference type="GO" id="GO:0005737">
    <property type="term" value="C:cytoplasm"/>
    <property type="evidence" value="ECO:0007669"/>
    <property type="project" value="UniProtKB-SubCell"/>
</dbReference>
<dbReference type="GO" id="GO:0006629">
    <property type="term" value="P:lipid metabolic process"/>
    <property type="evidence" value="ECO:0007669"/>
    <property type="project" value="InterPro"/>
</dbReference>
<comment type="caution">
    <text evidence="9">The sequence shown here is derived from an EMBL/GenBank/DDBJ whole genome shotgun (WGS) entry which is preliminary data.</text>
</comment>
<dbReference type="GO" id="GO:0016787">
    <property type="term" value="F:hydrolase activity"/>
    <property type="evidence" value="ECO:0007669"/>
    <property type="project" value="UniProtKB-KW"/>
</dbReference>
<dbReference type="PANTHER" id="PTHR47413:SF2">
    <property type="entry name" value="LIPASE-LIKE PAD4"/>
    <property type="match status" value="1"/>
</dbReference>
<organism evidence="9 10">
    <name type="scientific">Dipteronia dyeriana</name>
    <dbReference type="NCBI Taxonomy" id="168575"/>
    <lineage>
        <taxon>Eukaryota</taxon>
        <taxon>Viridiplantae</taxon>
        <taxon>Streptophyta</taxon>
        <taxon>Embryophyta</taxon>
        <taxon>Tracheophyta</taxon>
        <taxon>Spermatophyta</taxon>
        <taxon>Magnoliopsida</taxon>
        <taxon>eudicotyledons</taxon>
        <taxon>Gunneridae</taxon>
        <taxon>Pentapetalae</taxon>
        <taxon>rosids</taxon>
        <taxon>malvids</taxon>
        <taxon>Sapindales</taxon>
        <taxon>Sapindaceae</taxon>
        <taxon>Hippocastanoideae</taxon>
        <taxon>Acereae</taxon>
        <taxon>Dipteronia</taxon>
    </lineage>
</organism>
<keyword evidence="10" id="KW-1185">Reference proteome</keyword>
<evidence type="ECO:0000256" key="1">
    <source>
        <dbReference type="ARBA" id="ARBA00004123"/>
    </source>
</evidence>
<keyword evidence="6" id="KW-0539">Nucleus</keyword>
<evidence type="ECO:0000256" key="4">
    <source>
        <dbReference type="ARBA" id="ARBA00022801"/>
    </source>
</evidence>
<dbReference type="InterPro" id="IPR002921">
    <property type="entry name" value="Fungal_lipase-type"/>
</dbReference>
<reference evidence="9" key="1">
    <citation type="journal article" date="2023" name="Plant J.">
        <title>Genome sequences and population genomics provide insights into the demographic history, inbreeding, and mutation load of two 'living fossil' tree species of Dipteronia.</title>
        <authorList>
            <person name="Feng Y."/>
            <person name="Comes H.P."/>
            <person name="Chen J."/>
            <person name="Zhu S."/>
            <person name="Lu R."/>
            <person name="Zhang X."/>
            <person name="Li P."/>
            <person name="Qiu J."/>
            <person name="Olsen K.M."/>
            <person name="Qiu Y."/>
        </authorList>
    </citation>
    <scope>NUCLEOTIDE SEQUENCE</scope>
    <source>
        <strain evidence="9">KIB01</strain>
    </source>
</reference>
<evidence type="ECO:0000256" key="5">
    <source>
        <dbReference type="ARBA" id="ARBA00022821"/>
    </source>
</evidence>
<evidence type="ECO:0000259" key="8">
    <source>
        <dbReference type="Pfam" id="PF18117"/>
    </source>
</evidence>
<keyword evidence="4" id="KW-0378">Hydrolase</keyword>
<dbReference type="GO" id="GO:0005634">
    <property type="term" value="C:nucleus"/>
    <property type="evidence" value="ECO:0007669"/>
    <property type="project" value="UniProtKB-SubCell"/>
</dbReference>
<dbReference type="EMBL" id="JANJYI010000003">
    <property type="protein sequence ID" value="KAK2656327.1"/>
    <property type="molecule type" value="Genomic_DNA"/>
</dbReference>
<evidence type="ECO:0000256" key="2">
    <source>
        <dbReference type="ARBA" id="ARBA00004496"/>
    </source>
</evidence>
<comment type="subcellular location">
    <subcellularLocation>
        <location evidence="2">Cytoplasm</location>
    </subcellularLocation>
    <subcellularLocation>
        <location evidence="1">Nucleus</location>
    </subcellularLocation>
</comment>
<dbReference type="InterPro" id="IPR041266">
    <property type="entry name" value="EDS1_EP"/>
</dbReference>
<feature type="domain" description="Fungal lipase-type" evidence="7">
    <location>
        <begin position="80"/>
        <end position="204"/>
    </location>
</feature>
<feature type="domain" description="EDS1 EP" evidence="8">
    <location>
        <begin position="400"/>
        <end position="600"/>
    </location>
</feature>
<evidence type="ECO:0000256" key="6">
    <source>
        <dbReference type="ARBA" id="ARBA00023242"/>
    </source>
</evidence>
<dbReference type="GO" id="GO:0006952">
    <property type="term" value="P:defense response"/>
    <property type="evidence" value="ECO:0007669"/>
    <property type="project" value="UniProtKB-KW"/>
</dbReference>
<dbReference type="AlphaFoldDB" id="A0AAD9XBN1"/>